<name>A0AAV4AV96_9GAST</name>
<dbReference type="AlphaFoldDB" id="A0AAV4AV96"/>
<reference evidence="1 2" key="1">
    <citation type="journal article" date="2021" name="Elife">
        <title>Chloroplast acquisition without the gene transfer in kleptoplastic sea slugs, Plakobranchus ocellatus.</title>
        <authorList>
            <person name="Maeda T."/>
            <person name="Takahashi S."/>
            <person name="Yoshida T."/>
            <person name="Shimamura S."/>
            <person name="Takaki Y."/>
            <person name="Nagai Y."/>
            <person name="Toyoda A."/>
            <person name="Suzuki Y."/>
            <person name="Arimoto A."/>
            <person name="Ishii H."/>
            <person name="Satoh N."/>
            <person name="Nishiyama T."/>
            <person name="Hasebe M."/>
            <person name="Maruyama T."/>
            <person name="Minagawa J."/>
            <person name="Obokata J."/>
            <person name="Shigenobu S."/>
        </authorList>
    </citation>
    <scope>NUCLEOTIDE SEQUENCE [LARGE SCALE GENOMIC DNA]</scope>
</reference>
<proteinExistence type="predicted"/>
<organism evidence="1 2">
    <name type="scientific">Plakobranchus ocellatus</name>
    <dbReference type="NCBI Taxonomy" id="259542"/>
    <lineage>
        <taxon>Eukaryota</taxon>
        <taxon>Metazoa</taxon>
        <taxon>Spiralia</taxon>
        <taxon>Lophotrochozoa</taxon>
        <taxon>Mollusca</taxon>
        <taxon>Gastropoda</taxon>
        <taxon>Heterobranchia</taxon>
        <taxon>Euthyneura</taxon>
        <taxon>Panpulmonata</taxon>
        <taxon>Sacoglossa</taxon>
        <taxon>Placobranchoidea</taxon>
        <taxon>Plakobranchidae</taxon>
        <taxon>Plakobranchus</taxon>
    </lineage>
</organism>
<sequence length="93" mass="10499">MQTSEQEETSGCFKANLRAGGNFRLFQCKPQSRRKLQAVSMQTSEQDETSGCFNANLRAGGNFRLFQWCEIGSFELLQGIKKLQESLSTKVEI</sequence>
<evidence type="ECO:0000313" key="1">
    <source>
        <dbReference type="EMBL" id="GFO11303.1"/>
    </source>
</evidence>
<dbReference type="EMBL" id="BLXT01004267">
    <property type="protein sequence ID" value="GFO11303.1"/>
    <property type="molecule type" value="Genomic_DNA"/>
</dbReference>
<dbReference type="Proteomes" id="UP000735302">
    <property type="component" value="Unassembled WGS sequence"/>
</dbReference>
<accession>A0AAV4AV96</accession>
<protein>
    <submittedName>
        <fullName evidence="1">Uncharacterized protein</fullName>
    </submittedName>
</protein>
<comment type="caution">
    <text evidence="1">The sequence shown here is derived from an EMBL/GenBank/DDBJ whole genome shotgun (WGS) entry which is preliminary data.</text>
</comment>
<evidence type="ECO:0000313" key="2">
    <source>
        <dbReference type="Proteomes" id="UP000735302"/>
    </source>
</evidence>
<gene>
    <name evidence="1" type="ORF">PoB_003780800</name>
</gene>
<keyword evidence="2" id="KW-1185">Reference proteome</keyword>